<evidence type="ECO:0000256" key="5">
    <source>
        <dbReference type="ARBA" id="ARBA00048267"/>
    </source>
</evidence>
<accession>A0ABS7DQ01</accession>
<comment type="function">
    <text evidence="6">Involved in chemotaxis. Part of a chemotaxis signal transduction system that modulates chemotaxis in response to various stimuli. Catalyzes the demethylation of specific methylglutamate residues introduced into the chemoreceptors (methyl-accepting chemotaxis proteins or MCP) by CheR. Also mediates the irreversible deamidation of specific glutamine residues to glutamic acid.</text>
</comment>
<comment type="catalytic activity">
    <reaction evidence="5 6">
        <text>[protein]-L-glutamate 5-O-methyl ester + H2O = L-glutamyl-[protein] + methanol + H(+)</text>
        <dbReference type="Rhea" id="RHEA:23236"/>
        <dbReference type="Rhea" id="RHEA-COMP:10208"/>
        <dbReference type="Rhea" id="RHEA-COMP:10311"/>
        <dbReference type="ChEBI" id="CHEBI:15377"/>
        <dbReference type="ChEBI" id="CHEBI:15378"/>
        <dbReference type="ChEBI" id="CHEBI:17790"/>
        <dbReference type="ChEBI" id="CHEBI:29973"/>
        <dbReference type="ChEBI" id="CHEBI:82795"/>
        <dbReference type="EC" id="3.1.1.61"/>
    </reaction>
</comment>
<dbReference type="NCBIfam" id="NF009206">
    <property type="entry name" value="PRK12555.1"/>
    <property type="match status" value="1"/>
</dbReference>
<feature type="active site" evidence="6 7">
    <location>
        <position position="288"/>
    </location>
</feature>
<dbReference type="Pfam" id="PF00072">
    <property type="entry name" value="Response_reg"/>
    <property type="match status" value="1"/>
</dbReference>
<dbReference type="InterPro" id="IPR035909">
    <property type="entry name" value="CheB_C"/>
</dbReference>
<dbReference type="CDD" id="cd17541">
    <property type="entry name" value="REC_CheB-like"/>
    <property type="match status" value="1"/>
</dbReference>
<evidence type="ECO:0000313" key="11">
    <source>
        <dbReference type="EMBL" id="MBW7573386.1"/>
    </source>
</evidence>
<sequence length="345" mass="36988">MPMNHRIRVLIVDDSLFFRTALQKALLSDATIEIVGSAANVIDAEKKIKELSPDVVTMDVEMPGMRGTDFLKKLIPDYPVPVVLVSSLNIGIFEALSAGAVDFVLKPNLRDSNDFSIFCQELCVKIKIASSAKVKKNKPSIAAIASLPLVLSGKESSEHIIAIGASTGGTEATAEILQQLPADIPGILVVQHMPAGFTKMYADRLNKICKFTVQEAADGDRVVQGQALVAAGDKHMTLEKDFKGYYVKCAAGEKVSGHCPSVDVLFRSVARTAGKDAMGIILTGMGRDGANGLLELRQKGAFTIGQDKQSSVVYGMPMVAFEIGAVEKQVPCSSIARLIIQRLNK</sequence>
<name>A0ABS7DQ01_9FIRM</name>
<dbReference type="PANTHER" id="PTHR42872:SF6">
    <property type="entry name" value="PROTEIN-GLUTAMATE METHYLESTERASE_PROTEIN-GLUTAMINE GLUTAMINASE"/>
    <property type="match status" value="1"/>
</dbReference>
<evidence type="ECO:0000259" key="10">
    <source>
        <dbReference type="PROSITE" id="PS50122"/>
    </source>
</evidence>
<comment type="catalytic activity">
    <reaction evidence="6">
        <text>L-glutaminyl-[protein] + H2O = L-glutamyl-[protein] + NH4(+)</text>
        <dbReference type="Rhea" id="RHEA:16441"/>
        <dbReference type="Rhea" id="RHEA-COMP:10207"/>
        <dbReference type="Rhea" id="RHEA-COMP:10208"/>
        <dbReference type="ChEBI" id="CHEBI:15377"/>
        <dbReference type="ChEBI" id="CHEBI:28938"/>
        <dbReference type="ChEBI" id="CHEBI:29973"/>
        <dbReference type="ChEBI" id="CHEBI:30011"/>
        <dbReference type="EC" id="3.5.1.44"/>
    </reaction>
</comment>
<evidence type="ECO:0000256" key="8">
    <source>
        <dbReference type="PROSITE-ProRule" id="PRU00169"/>
    </source>
</evidence>
<dbReference type="InterPro" id="IPR008248">
    <property type="entry name" value="CheB-like"/>
</dbReference>
<feature type="modified residue" description="4-aspartylphosphate" evidence="6 8">
    <location>
        <position position="59"/>
    </location>
</feature>
<dbReference type="EMBL" id="JAGFNZ010000004">
    <property type="protein sequence ID" value="MBW7573386.1"/>
    <property type="molecule type" value="Genomic_DNA"/>
</dbReference>
<evidence type="ECO:0000256" key="4">
    <source>
        <dbReference type="ARBA" id="ARBA00024867"/>
    </source>
</evidence>
<comment type="caution">
    <text evidence="11">The sequence shown here is derived from an EMBL/GenBank/DDBJ whole genome shotgun (WGS) entry which is preliminary data.</text>
</comment>
<feature type="domain" description="Response regulatory" evidence="9">
    <location>
        <begin position="8"/>
        <end position="121"/>
    </location>
</feature>
<evidence type="ECO:0000313" key="12">
    <source>
        <dbReference type="Proteomes" id="UP000719942"/>
    </source>
</evidence>
<dbReference type="HAMAP" id="MF_00099">
    <property type="entry name" value="CheB_chemtxs"/>
    <property type="match status" value="1"/>
</dbReference>
<dbReference type="SMART" id="SM00448">
    <property type="entry name" value="REC"/>
    <property type="match status" value="1"/>
</dbReference>
<comment type="similarity">
    <text evidence="6">Belongs to the CheB family.</text>
</comment>
<dbReference type="Proteomes" id="UP000719942">
    <property type="component" value="Unassembled WGS sequence"/>
</dbReference>
<keyword evidence="2 6" id="KW-0145">Chemotaxis</keyword>
<dbReference type="InterPro" id="IPR000673">
    <property type="entry name" value="Sig_transdc_resp-reg_Me-estase"/>
</dbReference>
<dbReference type="SUPFAM" id="SSF52738">
    <property type="entry name" value="Methylesterase CheB, C-terminal domain"/>
    <property type="match status" value="1"/>
</dbReference>
<dbReference type="PROSITE" id="PS50110">
    <property type="entry name" value="RESPONSE_REGULATORY"/>
    <property type="match status" value="1"/>
</dbReference>
<protein>
    <recommendedName>
        <fullName evidence="6">Protein-glutamate methylesterase/protein-glutamine glutaminase</fullName>
        <ecNumber evidence="6">3.1.1.61</ecNumber>
        <ecNumber evidence="6">3.5.1.44</ecNumber>
    </recommendedName>
</protein>
<keyword evidence="3 6" id="KW-0378">Hydrolase</keyword>
<evidence type="ECO:0000256" key="7">
    <source>
        <dbReference type="PROSITE-ProRule" id="PRU00050"/>
    </source>
</evidence>
<dbReference type="SUPFAM" id="SSF52172">
    <property type="entry name" value="CheY-like"/>
    <property type="match status" value="1"/>
</dbReference>
<feature type="active site" evidence="6 7">
    <location>
        <position position="192"/>
    </location>
</feature>
<dbReference type="PANTHER" id="PTHR42872">
    <property type="entry name" value="PROTEIN-GLUTAMATE METHYLESTERASE/PROTEIN-GLUTAMINE GLUTAMINASE"/>
    <property type="match status" value="1"/>
</dbReference>
<evidence type="ECO:0000259" key="9">
    <source>
        <dbReference type="PROSITE" id="PS50110"/>
    </source>
</evidence>
<keyword evidence="12" id="KW-1185">Reference proteome</keyword>
<dbReference type="PIRSF" id="PIRSF000876">
    <property type="entry name" value="RR_chemtxs_CheB"/>
    <property type="match status" value="1"/>
</dbReference>
<dbReference type="EC" id="3.5.1.44" evidence="6"/>
<dbReference type="Gene3D" id="3.40.50.2300">
    <property type="match status" value="1"/>
</dbReference>
<dbReference type="InterPro" id="IPR001789">
    <property type="entry name" value="Sig_transdc_resp-reg_receiver"/>
</dbReference>
<comment type="function">
    <text evidence="4">May play the central regulatory role in sporulation. It may be an element of the effector pathway responsible for the activation of sporulation genes in response to nutritional stress. Spo0A may act in concert with spo0H (a sigma factor) to control the expression of some genes that are critical to the sporulation process.</text>
</comment>
<dbReference type="Gene3D" id="3.40.50.180">
    <property type="entry name" value="Methylesterase CheB, C-terminal domain"/>
    <property type="match status" value="1"/>
</dbReference>
<dbReference type="CDD" id="cd16432">
    <property type="entry name" value="CheB_Rec"/>
    <property type="match status" value="1"/>
</dbReference>
<comment type="PTM">
    <text evidence="6">Phosphorylated by CheA. Phosphorylation of the N-terminal regulatory domain activates the methylesterase activity.</text>
</comment>
<dbReference type="InterPro" id="IPR011006">
    <property type="entry name" value="CheY-like_superfamily"/>
</dbReference>
<organism evidence="11 12">
    <name type="scientific">Caproiciproducens faecalis</name>
    <dbReference type="NCBI Taxonomy" id="2820301"/>
    <lineage>
        <taxon>Bacteria</taxon>
        <taxon>Bacillati</taxon>
        <taxon>Bacillota</taxon>
        <taxon>Clostridia</taxon>
        <taxon>Eubacteriales</taxon>
        <taxon>Acutalibacteraceae</taxon>
        <taxon>Caproiciproducens</taxon>
    </lineage>
</organism>
<keyword evidence="6 8" id="KW-0597">Phosphoprotein</keyword>
<feature type="active site" evidence="6 7">
    <location>
        <position position="166"/>
    </location>
</feature>
<dbReference type="EC" id="3.1.1.61" evidence="6"/>
<keyword evidence="1 6" id="KW-0963">Cytoplasm</keyword>
<gene>
    <name evidence="6" type="primary">cheB</name>
    <name evidence="11" type="ORF">J5W02_11255</name>
</gene>
<proteinExistence type="inferred from homology"/>
<evidence type="ECO:0000256" key="1">
    <source>
        <dbReference type="ARBA" id="ARBA00022490"/>
    </source>
</evidence>
<reference evidence="11 12" key="1">
    <citation type="submission" date="2021-03" db="EMBL/GenBank/DDBJ databases">
        <title>Caproiciproducens sp. nov. isolated from feces of cow.</title>
        <authorList>
            <person name="Choi J.-Y."/>
        </authorList>
    </citation>
    <scope>NUCLEOTIDE SEQUENCE [LARGE SCALE GENOMIC DNA]</scope>
    <source>
        <strain evidence="11 12">AGMB10547</strain>
    </source>
</reference>
<evidence type="ECO:0000256" key="6">
    <source>
        <dbReference type="HAMAP-Rule" id="MF_00099"/>
    </source>
</evidence>
<dbReference type="NCBIfam" id="NF001965">
    <property type="entry name" value="PRK00742.1"/>
    <property type="match status" value="1"/>
</dbReference>
<dbReference type="Pfam" id="PF01339">
    <property type="entry name" value="CheB_methylest"/>
    <property type="match status" value="1"/>
</dbReference>
<evidence type="ECO:0000256" key="3">
    <source>
        <dbReference type="ARBA" id="ARBA00022801"/>
    </source>
</evidence>
<comment type="subcellular location">
    <subcellularLocation>
        <location evidence="6">Cytoplasm</location>
    </subcellularLocation>
</comment>
<feature type="domain" description="CheB-type methylesterase" evidence="10">
    <location>
        <begin position="154"/>
        <end position="345"/>
    </location>
</feature>
<comment type="domain">
    <text evidence="6">Contains a C-terminal catalytic domain, and an N-terminal region which modulates catalytic activity.</text>
</comment>
<evidence type="ECO:0000256" key="2">
    <source>
        <dbReference type="ARBA" id="ARBA00022500"/>
    </source>
</evidence>
<dbReference type="PROSITE" id="PS50122">
    <property type="entry name" value="CHEB"/>
    <property type="match status" value="1"/>
</dbReference>